<dbReference type="Pfam" id="PF00512">
    <property type="entry name" value="HisKA"/>
    <property type="match status" value="1"/>
</dbReference>
<dbReference type="SMART" id="SM00388">
    <property type="entry name" value="HisKA"/>
    <property type="match status" value="1"/>
</dbReference>
<accession>A0A923HNJ8</accession>
<name>A0A923HNJ8_9BURK</name>
<dbReference type="InterPro" id="IPR036097">
    <property type="entry name" value="HisK_dim/P_sf"/>
</dbReference>
<evidence type="ECO:0000256" key="12">
    <source>
        <dbReference type="ARBA" id="ARBA00023136"/>
    </source>
</evidence>
<dbReference type="InterPro" id="IPR003594">
    <property type="entry name" value="HATPase_dom"/>
</dbReference>
<keyword evidence="7" id="KW-0547">Nucleotide-binding</keyword>
<gene>
    <name evidence="15" type="ORF">H8K36_14845</name>
</gene>
<evidence type="ECO:0000313" key="15">
    <source>
        <dbReference type="EMBL" id="MBC3882664.1"/>
    </source>
</evidence>
<dbReference type="CDD" id="cd00075">
    <property type="entry name" value="HATPase"/>
    <property type="match status" value="1"/>
</dbReference>
<dbReference type="InterPro" id="IPR050428">
    <property type="entry name" value="TCS_sensor_his_kinase"/>
</dbReference>
<dbReference type="InterPro" id="IPR005467">
    <property type="entry name" value="His_kinase_dom"/>
</dbReference>
<organism evidence="15 16">
    <name type="scientific">Undibacterium nitidum</name>
    <dbReference type="NCBI Taxonomy" id="2762298"/>
    <lineage>
        <taxon>Bacteria</taxon>
        <taxon>Pseudomonadati</taxon>
        <taxon>Pseudomonadota</taxon>
        <taxon>Betaproteobacteria</taxon>
        <taxon>Burkholderiales</taxon>
        <taxon>Oxalobacteraceae</taxon>
        <taxon>Undibacterium</taxon>
    </lineage>
</organism>
<dbReference type="Gene3D" id="3.30.565.10">
    <property type="entry name" value="Histidine kinase-like ATPase, C-terminal domain"/>
    <property type="match status" value="1"/>
</dbReference>
<evidence type="ECO:0000256" key="4">
    <source>
        <dbReference type="ARBA" id="ARBA00022553"/>
    </source>
</evidence>
<keyword evidence="8" id="KW-0418">Kinase</keyword>
<keyword evidence="5" id="KW-0808">Transferase</keyword>
<keyword evidence="9" id="KW-0067">ATP-binding</keyword>
<feature type="transmembrane region" description="Helical" evidence="13">
    <location>
        <begin position="165"/>
        <end position="184"/>
    </location>
</feature>
<dbReference type="Gene3D" id="1.10.287.130">
    <property type="match status" value="1"/>
</dbReference>
<evidence type="ECO:0000256" key="8">
    <source>
        <dbReference type="ARBA" id="ARBA00022777"/>
    </source>
</evidence>
<evidence type="ECO:0000256" key="1">
    <source>
        <dbReference type="ARBA" id="ARBA00000085"/>
    </source>
</evidence>
<sequence>MNLFSFILRPSLVRRVSLTLLMASIVIWVVLMAYYYWQETAQVTTSAKQRERGELVMTVLAKIENAEQARTVATWYSTLFNAQYQRAALPEKFVLQLQNKQGQVLFASATASRFPFQGTAGEVTENEFNGDRYQIYRSESGPWTLLMGEPAPDRGWLLTRLSRNLTMSILISFPLLLIPIWFAVTRGMRPLQTLSNLIVTRGPDDLSPLKLDVKYAELLPLTEALDRLLSQLRTKLSHEHGFVQDAAHELRTPMAVISAQAHVMMKADDPKHRQEAAKNLDEAIARTSHLIQQLLDLARIDQNETMTIEKLDLCQILRQTMAEMAPLAIERQIELELEAPDELIQAIDKHTFLSIIHNLLSNALHYGNDRGQVLVELTVADNTVVLSVADDGPGIADEKRALVFERFYRVAGTDKSGSGLGLAIVAQAVTRLHGNVRVETGLNTRGCRFIVEIPMS</sequence>
<evidence type="ECO:0000256" key="11">
    <source>
        <dbReference type="ARBA" id="ARBA00023012"/>
    </source>
</evidence>
<comment type="caution">
    <text evidence="15">The sequence shown here is derived from an EMBL/GenBank/DDBJ whole genome shotgun (WGS) entry which is preliminary data.</text>
</comment>
<proteinExistence type="predicted"/>
<evidence type="ECO:0000256" key="3">
    <source>
        <dbReference type="ARBA" id="ARBA00012438"/>
    </source>
</evidence>
<keyword evidence="10 13" id="KW-1133">Transmembrane helix</keyword>
<evidence type="ECO:0000256" key="5">
    <source>
        <dbReference type="ARBA" id="ARBA00022679"/>
    </source>
</evidence>
<dbReference type="PROSITE" id="PS50109">
    <property type="entry name" value="HIS_KIN"/>
    <property type="match status" value="1"/>
</dbReference>
<dbReference type="RefSeq" id="WP_186917278.1">
    <property type="nucleotide sequence ID" value="NZ_JACOFZ010000006.1"/>
</dbReference>
<keyword evidence="6 13" id="KW-0812">Transmembrane</keyword>
<dbReference type="EC" id="2.7.13.3" evidence="3"/>
<feature type="transmembrane region" description="Helical" evidence="13">
    <location>
        <begin position="12"/>
        <end position="37"/>
    </location>
</feature>
<dbReference type="GO" id="GO:0005524">
    <property type="term" value="F:ATP binding"/>
    <property type="evidence" value="ECO:0007669"/>
    <property type="project" value="UniProtKB-KW"/>
</dbReference>
<evidence type="ECO:0000256" key="7">
    <source>
        <dbReference type="ARBA" id="ARBA00022741"/>
    </source>
</evidence>
<dbReference type="SUPFAM" id="SSF47384">
    <property type="entry name" value="Homodimeric domain of signal transducing histidine kinase"/>
    <property type="match status" value="1"/>
</dbReference>
<dbReference type="Proteomes" id="UP000627446">
    <property type="component" value="Unassembled WGS sequence"/>
</dbReference>
<evidence type="ECO:0000256" key="6">
    <source>
        <dbReference type="ARBA" id="ARBA00022692"/>
    </source>
</evidence>
<dbReference type="EMBL" id="JACOFZ010000006">
    <property type="protein sequence ID" value="MBC3882664.1"/>
    <property type="molecule type" value="Genomic_DNA"/>
</dbReference>
<protein>
    <recommendedName>
        <fullName evidence="3">histidine kinase</fullName>
        <ecNumber evidence="3">2.7.13.3</ecNumber>
    </recommendedName>
</protein>
<dbReference type="AlphaFoldDB" id="A0A923HNJ8"/>
<dbReference type="CDD" id="cd00082">
    <property type="entry name" value="HisKA"/>
    <property type="match status" value="1"/>
</dbReference>
<dbReference type="GO" id="GO:0005886">
    <property type="term" value="C:plasma membrane"/>
    <property type="evidence" value="ECO:0007669"/>
    <property type="project" value="TreeGrafter"/>
</dbReference>
<keyword evidence="4" id="KW-0597">Phosphoprotein</keyword>
<comment type="subcellular location">
    <subcellularLocation>
        <location evidence="2">Membrane</location>
        <topology evidence="2">Multi-pass membrane protein</topology>
    </subcellularLocation>
</comment>
<evidence type="ECO:0000256" key="10">
    <source>
        <dbReference type="ARBA" id="ARBA00022989"/>
    </source>
</evidence>
<keyword evidence="12 13" id="KW-0472">Membrane</keyword>
<evidence type="ECO:0000313" key="16">
    <source>
        <dbReference type="Proteomes" id="UP000627446"/>
    </source>
</evidence>
<dbReference type="InterPro" id="IPR004358">
    <property type="entry name" value="Sig_transdc_His_kin-like_C"/>
</dbReference>
<dbReference type="PRINTS" id="PR00344">
    <property type="entry name" value="BCTRLSENSOR"/>
</dbReference>
<dbReference type="SUPFAM" id="SSF55874">
    <property type="entry name" value="ATPase domain of HSP90 chaperone/DNA topoisomerase II/histidine kinase"/>
    <property type="match status" value="1"/>
</dbReference>
<dbReference type="InterPro" id="IPR003661">
    <property type="entry name" value="HisK_dim/P_dom"/>
</dbReference>
<feature type="domain" description="Histidine kinase" evidence="14">
    <location>
        <begin position="245"/>
        <end position="456"/>
    </location>
</feature>
<dbReference type="GO" id="GO:0000155">
    <property type="term" value="F:phosphorelay sensor kinase activity"/>
    <property type="evidence" value="ECO:0007669"/>
    <property type="project" value="InterPro"/>
</dbReference>
<dbReference type="Pfam" id="PF02518">
    <property type="entry name" value="HATPase_c"/>
    <property type="match status" value="1"/>
</dbReference>
<evidence type="ECO:0000256" key="9">
    <source>
        <dbReference type="ARBA" id="ARBA00022840"/>
    </source>
</evidence>
<evidence type="ECO:0000256" key="2">
    <source>
        <dbReference type="ARBA" id="ARBA00004141"/>
    </source>
</evidence>
<dbReference type="PANTHER" id="PTHR45436:SF14">
    <property type="entry name" value="SENSOR PROTEIN QSEC"/>
    <property type="match status" value="1"/>
</dbReference>
<comment type="catalytic activity">
    <reaction evidence="1">
        <text>ATP + protein L-histidine = ADP + protein N-phospho-L-histidine.</text>
        <dbReference type="EC" id="2.7.13.3"/>
    </reaction>
</comment>
<evidence type="ECO:0000259" key="14">
    <source>
        <dbReference type="PROSITE" id="PS50109"/>
    </source>
</evidence>
<evidence type="ECO:0000256" key="13">
    <source>
        <dbReference type="SAM" id="Phobius"/>
    </source>
</evidence>
<keyword evidence="16" id="KW-1185">Reference proteome</keyword>
<dbReference type="InterPro" id="IPR036890">
    <property type="entry name" value="HATPase_C_sf"/>
</dbReference>
<dbReference type="SMART" id="SM00387">
    <property type="entry name" value="HATPase_c"/>
    <property type="match status" value="1"/>
</dbReference>
<keyword evidence="11" id="KW-0902">Two-component regulatory system</keyword>
<dbReference type="PANTHER" id="PTHR45436">
    <property type="entry name" value="SENSOR HISTIDINE KINASE YKOH"/>
    <property type="match status" value="1"/>
</dbReference>
<reference evidence="15" key="1">
    <citation type="submission" date="2020-08" db="EMBL/GenBank/DDBJ databases">
        <title>Novel species isolated from subtropical streams in China.</title>
        <authorList>
            <person name="Lu H."/>
        </authorList>
    </citation>
    <scope>NUCLEOTIDE SEQUENCE</scope>
    <source>
        <strain evidence="15">LX22W</strain>
    </source>
</reference>